<dbReference type="PANTHER" id="PTHR14465">
    <property type="entry name" value="IQ DOMAIN-CONTAINING PROTEIN H"/>
    <property type="match status" value="1"/>
</dbReference>
<evidence type="ECO:0000313" key="2">
    <source>
        <dbReference type="Proteomes" id="UP001627154"/>
    </source>
</evidence>
<evidence type="ECO:0000313" key="1">
    <source>
        <dbReference type="EMBL" id="KAL3400017.1"/>
    </source>
</evidence>
<keyword evidence="2" id="KW-1185">Reference proteome</keyword>
<proteinExistence type="predicted"/>
<name>A0ABD2X574_9HYME</name>
<protein>
    <submittedName>
        <fullName evidence="1">Uncharacterized protein</fullName>
    </submittedName>
</protein>
<organism evidence="1 2">
    <name type="scientific">Trichogramma kaykai</name>
    <dbReference type="NCBI Taxonomy" id="54128"/>
    <lineage>
        <taxon>Eukaryota</taxon>
        <taxon>Metazoa</taxon>
        <taxon>Ecdysozoa</taxon>
        <taxon>Arthropoda</taxon>
        <taxon>Hexapoda</taxon>
        <taxon>Insecta</taxon>
        <taxon>Pterygota</taxon>
        <taxon>Neoptera</taxon>
        <taxon>Endopterygota</taxon>
        <taxon>Hymenoptera</taxon>
        <taxon>Apocrita</taxon>
        <taxon>Proctotrupomorpha</taxon>
        <taxon>Chalcidoidea</taxon>
        <taxon>Trichogrammatidae</taxon>
        <taxon>Trichogramma</taxon>
    </lineage>
</organism>
<dbReference type="EMBL" id="JBJJXI010000054">
    <property type="protein sequence ID" value="KAL3400017.1"/>
    <property type="molecule type" value="Genomic_DNA"/>
</dbReference>
<reference evidence="1 2" key="1">
    <citation type="journal article" date="2024" name="bioRxiv">
        <title>A reference genome for Trichogramma kaykai: A tiny desert-dwelling parasitoid wasp with competing sex-ratio distorters.</title>
        <authorList>
            <person name="Culotta J."/>
            <person name="Lindsey A.R."/>
        </authorList>
    </citation>
    <scope>NUCLEOTIDE SEQUENCE [LARGE SCALE GENOMIC DNA]</scope>
    <source>
        <strain evidence="1 2">KSX58</strain>
    </source>
</reference>
<gene>
    <name evidence="1" type="ORF">TKK_006636</name>
</gene>
<dbReference type="AlphaFoldDB" id="A0ABD2X574"/>
<dbReference type="InterPro" id="IPR038752">
    <property type="entry name" value="IQCH"/>
</dbReference>
<sequence>MPCCTSVSEVNLRCTKKISDAARFQIFRALQCVTPESNKLYRCIESSAKRFILDDDDCTLDYARVKDRPKCGRREDSSEASEWSLFCRMFKKQCPYTEIELRAFAKVILQALNEKLAENVKDCPEDDRTITSEGTKYEIVVFSDPEDSTCYCSASDVKSSSAGTDTCDCSSARTEDLTCKERHELRGACICRPNPIKFRHFWVGSKDDLEDDEDPNKQPCELFKLDYMGASDEIGKWGAFLDLVNRVLQHRDLKLLEISKRMSHAQNVEIVCDGESCQRKYSFRHLNRYNFIEFFGFSKICREMMKWSSCIAKRWQRITSNPHLIIHLPSLGYPCPLRCKIRGQFKSLQNIQIGRLGWLVNEQAQVVYVHPGKSNSETSCVLQNFIKLARPDCDLSRLWIITNDDNECFCEEVDEKYRSGCETLFYTPDVYRRVRRLTAGRHGFIIPGVLTKTDFFIACELMTPVMGPCLKSQERLSNKSYVMSLLAEANIPHPPFEIVETFVEVRHEDDEAGASLRRLFLVIIAYFI</sequence>
<dbReference type="Proteomes" id="UP001627154">
    <property type="component" value="Unassembled WGS sequence"/>
</dbReference>
<comment type="caution">
    <text evidence="1">The sequence shown here is derived from an EMBL/GenBank/DDBJ whole genome shotgun (WGS) entry which is preliminary data.</text>
</comment>
<accession>A0ABD2X574</accession>
<dbReference type="PANTHER" id="PTHR14465:SF0">
    <property type="entry name" value="IQ DOMAIN-CONTAINING PROTEIN H"/>
    <property type="match status" value="1"/>
</dbReference>